<dbReference type="SUPFAM" id="SSF52540">
    <property type="entry name" value="P-loop containing nucleoside triphosphate hydrolases"/>
    <property type="match status" value="4"/>
</dbReference>
<dbReference type="InterPro" id="IPR043160">
    <property type="entry name" value="Dynein_C_barrel"/>
</dbReference>
<dbReference type="InterPro" id="IPR027417">
    <property type="entry name" value="P-loop_NTPase"/>
</dbReference>
<dbReference type="Pfam" id="PF08393">
    <property type="entry name" value="DHC_N2"/>
    <property type="match status" value="1"/>
</dbReference>
<dbReference type="InterPro" id="IPR041658">
    <property type="entry name" value="AAA_lid_11"/>
</dbReference>
<dbReference type="FunFam" id="1.10.8.710:FF:000001">
    <property type="entry name" value="Dynein axonemal heavy chain 2"/>
    <property type="match status" value="1"/>
</dbReference>
<dbReference type="EMBL" id="MPUH01000370">
    <property type="protein sequence ID" value="OMJ81675.1"/>
    <property type="molecule type" value="Genomic_DNA"/>
</dbReference>
<comment type="caution">
    <text evidence="17">The sequence shown here is derived from an EMBL/GenBank/DDBJ whole genome shotgun (WGS) entry which is preliminary data.</text>
</comment>
<feature type="compositionally biased region" description="Basic and acidic residues" evidence="15">
    <location>
        <begin position="326"/>
        <end position="336"/>
    </location>
</feature>
<keyword evidence="4" id="KW-0493">Microtubule</keyword>
<dbReference type="Pfam" id="PF18198">
    <property type="entry name" value="AAA_lid_11"/>
    <property type="match status" value="1"/>
</dbReference>
<dbReference type="FunFam" id="3.10.490.20:FF:000005">
    <property type="entry name" value="Dynein axonemal heavy chain 6"/>
    <property type="match status" value="1"/>
</dbReference>
<dbReference type="FunFam" id="1.20.58.1120:FF:000001">
    <property type="entry name" value="dynein heavy chain 2, axonemal"/>
    <property type="match status" value="1"/>
</dbReference>
<keyword evidence="5" id="KW-0677">Repeat</keyword>
<dbReference type="GO" id="GO:0005930">
    <property type="term" value="C:axoneme"/>
    <property type="evidence" value="ECO:0007669"/>
    <property type="project" value="UniProtKB-SubCell"/>
</dbReference>
<dbReference type="Pfam" id="PF12781">
    <property type="entry name" value="AAA_9"/>
    <property type="match status" value="1"/>
</dbReference>
<dbReference type="InterPro" id="IPR003593">
    <property type="entry name" value="AAA+_ATPase"/>
</dbReference>
<dbReference type="GO" id="GO:0030286">
    <property type="term" value="C:dynein complex"/>
    <property type="evidence" value="ECO:0007669"/>
    <property type="project" value="UniProtKB-KW"/>
</dbReference>
<evidence type="ECO:0000256" key="9">
    <source>
        <dbReference type="ARBA" id="ARBA00023054"/>
    </source>
</evidence>
<dbReference type="Gene3D" id="1.20.920.30">
    <property type="match status" value="1"/>
</dbReference>
<evidence type="ECO:0000256" key="7">
    <source>
        <dbReference type="ARBA" id="ARBA00022840"/>
    </source>
</evidence>
<evidence type="ECO:0000256" key="5">
    <source>
        <dbReference type="ARBA" id="ARBA00022737"/>
    </source>
</evidence>
<name>A0A1R2BYH2_9CILI</name>
<evidence type="ECO:0000256" key="4">
    <source>
        <dbReference type="ARBA" id="ARBA00022701"/>
    </source>
</evidence>
<dbReference type="FunFam" id="3.40.50.300:FF:001145">
    <property type="entry name" value="Putative dynein heavy chain"/>
    <property type="match status" value="1"/>
</dbReference>
<dbReference type="InterPro" id="IPR042219">
    <property type="entry name" value="AAA_lid_11_sf"/>
</dbReference>
<evidence type="ECO:0000256" key="8">
    <source>
        <dbReference type="ARBA" id="ARBA00023017"/>
    </source>
</evidence>
<keyword evidence="9 14" id="KW-0175">Coiled coil</keyword>
<dbReference type="InterPro" id="IPR042222">
    <property type="entry name" value="Dynein_2_N"/>
</dbReference>
<evidence type="ECO:0000256" key="1">
    <source>
        <dbReference type="ARBA" id="ARBA00004430"/>
    </source>
</evidence>
<dbReference type="Gene3D" id="3.20.180.20">
    <property type="entry name" value="Dynein heavy chain, N-terminal domain 2"/>
    <property type="match status" value="1"/>
</dbReference>
<dbReference type="FunFam" id="3.40.50.300:FF:000063">
    <property type="entry name" value="dynein heavy chain 6, axonemal"/>
    <property type="match status" value="1"/>
</dbReference>
<dbReference type="InterPro" id="IPR035699">
    <property type="entry name" value="AAA_6"/>
</dbReference>
<dbReference type="Pfam" id="PF17852">
    <property type="entry name" value="Dynein_AAA_lid"/>
    <property type="match status" value="1"/>
</dbReference>
<dbReference type="Pfam" id="PF12774">
    <property type="entry name" value="AAA_6"/>
    <property type="match status" value="1"/>
</dbReference>
<dbReference type="Pfam" id="PF17857">
    <property type="entry name" value="AAA_lid_1"/>
    <property type="match status" value="1"/>
</dbReference>
<feature type="domain" description="AAA+ ATPase" evidence="16">
    <location>
        <begin position="1965"/>
        <end position="2113"/>
    </location>
</feature>
<dbReference type="Gene3D" id="1.10.472.130">
    <property type="match status" value="1"/>
</dbReference>
<evidence type="ECO:0000256" key="11">
    <source>
        <dbReference type="ARBA" id="ARBA00023175"/>
    </source>
</evidence>
<protein>
    <recommendedName>
        <fullName evidence="16">AAA+ ATPase domain-containing protein</fullName>
    </recommendedName>
</protein>
<dbReference type="Gene3D" id="1.10.8.720">
    <property type="entry name" value="Region D6 of dynein motor"/>
    <property type="match status" value="1"/>
</dbReference>
<dbReference type="Proteomes" id="UP000187209">
    <property type="component" value="Unassembled WGS sequence"/>
</dbReference>
<keyword evidence="3" id="KW-0963">Cytoplasm</keyword>
<evidence type="ECO:0000256" key="14">
    <source>
        <dbReference type="SAM" id="Coils"/>
    </source>
</evidence>
<dbReference type="FunFam" id="3.40.50.300:FF:000362">
    <property type="entry name" value="Dynein, axonemal, heavy chain 6"/>
    <property type="match status" value="1"/>
</dbReference>
<proteinExistence type="inferred from homology"/>
<dbReference type="InterPro" id="IPR041589">
    <property type="entry name" value="DNAH3_AAA_lid_1"/>
</dbReference>
<dbReference type="OrthoDB" id="447173at2759"/>
<feature type="coiled-coil region" evidence="14">
    <location>
        <begin position="535"/>
        <end position="565"/>
    </location>
</feature>
<evidence type="ECO:0000256" key="15">
    <source>
        <dbReference type="SAM" id="MobiDB-lite"/>
    </source>
</evidence>
<dbReference type="Gene3D" id="1.20.58.1120">
    <property type="match status" value="1"/>
</dbReference>
<dbReference type="InterPro" id="IPR004273">
    <property type="entry name" value="Dynein_heavy_D6_P-loop"/>
</dbReference>
<dbReference type="InterPro" id="IPR013602">
    <property type="entry name" value="Dynein_heavy_linker"/>
</dbReference>
<dbReference type="GO" id="GO:0008569">
    <property type="term" value="F:minus-end-directed microtubule motor activity"/>
    <property type="evidence" value="ECO:0007669"/>
    <property type="project" value="InterPro"/>
</dbReference>
<feature type="coiled-coil region" evidence="14">
    <location>
        <begin position="1056"/>
        <end position="1083"/>
    </location>
</feature>
<dbReference type="InterPro" id="IPR024743">
    <property type="entry name" value="Dynein_HC_stalk"/>
</dbReference>
<dbReference type="Gene3D" id="1.20.140.100">
    <property type="entry name" value="Dynein heavy chain, N-terminal domain 2"/>
    <property type="match status" value="1"/>
</dbReference>
<dbReference type="InterPro" id="IPR041228">
    <property type="entry name" value="Dynein_C"/>
</dbReference>
<feature type="coiled-coil region" evidence="14">
    <location>
        <begin position="2784"/>
        <end position="2870"/>
    </location>
</feature>
<evidence type="ECO:0000256" key="12">
    <source>
        <dbReference type="ARBA" id="ARBA00023212"/>
    </source>
</evidence>
<evidence type="ECO:0000313" key="18">
    <source>
        <dbReference type="Proteomes" id="UP000187209"/>
    </source>
</evidence>
<dbReference type="PANTHER" id="PTHR22878:SF68">
    <property type="entry name" value="DYNEIN HEAVY CHAIN 6, AXONEMAL-LIKE"/>
    <property type="match status" value="1"/>
</dbReference>
<dbReference type="InterPro" id="IPR042228">
    <property type="entry name" value="Dynein_linker_3"/>
</dbReference>
<dbReference type="InterPro" id="IPR041466">
    <property type="entry name" value="Dynein_AAA5_ext"/>
</dbReference>
<dbReference type="Pfam" id="PF12780">
    <property type="entry name" value="AAA_8"/>
    <property type="match status" value="1"/>
</dbReference>
<evidence type="ECO:0000256" key="3">
    <source>
        <dbReference type="ARBA" id="ARBA00022490"/>
    </source>
</evidence>
<feature type="coiled-coil region" evidence="14">
    <location>
        <begin position="3760"/>
        <end position="3787"/>
    </location>
</feature>
<dbReference type="FunFam" id="1.10.8.1220:FF:000001">
    <property type="entry name" value="Dynein axonemal heavy chain 5"/>
    <property type="match status" value="1"/>
</dbReference>
<evidence type="ECO:0000313" key="17">
    <source>
        <dbReference type="EMBL" id="OMJ81675.1"/>
    </source>
</evidence>
<dbReference type="Gene3D" id="3.10.490.20">
    <property type="match status" value="1"/>
</dbReference>
<dbReference type="FunFam" id="1.20.920.20:FF:000001">
    <property type="entry name" value="dynein heavy chain 2, axonemal"/>
    <property type="match status" value="1"/>
</dbReference>
<comment type="similarity">
    <text evidence="2">Belongs to the dynein heavy chain family.</text>
</comment>
<feature type="domain" description="AAA+ ATPase" evidence="16">
    <location>
        <begin position="1344"/>
        <end position="1490"/>
    </location>
</feature>
<dbReference type="Gene3D" id="1.20.1270.280">
    <property type="match status" value="1"/>
</dbReference>
<dbReference type="InterPro" id="IPR026983">
    <property type="entry name" value="DHC"/>
</dbReference>
<dbReference type="GO" id="GO:0045505">
    <property type="term" value="F:dynein intermediate chain binding"/>
    <property type="evidence" value="ECO:0007669"/>
    <property type="project" value="InterPro"/>
</dbReference>
<dbReference type="Pfam" id="PF12777">
    <property type="entry name" value="MT"/>
    <property type="match status" value="1"/>
</dbReference>
<dbReference type="Gene3D" id="1.10.287.2620">
    <property type="match status" value="1"/>
</dbReference>
<evidence type="ECO:0000256" key="6">
    <source>
        <dbReference type="ARBA" id="ARBA00022741"/>
    </source>
</evidence>
<keyword evidence="7" id="KW-0067">ATP-binding</keyword>
<evidence type="ECO:0000256" key="10">
    <source>
        <dbReference type="ARBA" id="ARBA00023069"/>
    </source>
</evidence>
<keyword evidence="10" id="KW-0969">Cilium</keyword>
<dbReference type="Gene3D" id="1.10.8.710">
    <property type="match status" value="1"/>
</dbReference>
<dbReference type="GO" id="GO:0005524">
    <property type="term" value="F:ATP binding"/>
    <property type="evidence" value="ECO:0007669"/>
    <property type="project" value="UniProtKB-KW"/>
</dbReference>
<dbReference type="Gene3D" id="1.10.8.1220">
    <property type="match status" value="1"/>
</dbReference>
<dbReference type="FunFam" id="1.10.287.2620:FF:000001">
    <property type="entry name" value="Cytoplasmic dynein heavy chain 1"/>
    <property type="match status" value="1"/>
</dbReference>
<dbReference type="SMART" id="SM00382">
    <property type="entry name" value="AAA"/>
    <property type="match status" value="2"/>
</dbReference>
<dbReference type="Pfam" id="PF12775">
    <property type="entry name" value="AAA_7"/>
    <property type="match status" value="1"/>
</dbReference>
<dbReference type="InterPro" id="IPR035706">
    <property type="entry name" value="AAA_9"/>
</dbReference>
<dbReference type="GO" id="GO:0005874">
    <property type="term" value="C:microtubule"/>
    <property type="evidence" value="ECO:0007669"/>
    <property type="project" value="UniProtKB-KW"/>
</dbReference>
<feature type="region of interest" description="Disordered" evidence="15">
    <location>
        <begin position="1"/>
        <end position="25"/>
    </location>
</feature>
<dbReference type="GO" id="GO:0051959">
    <property type="term" value="F:dynein light intermediate chain binding"/>
    <property type="evidence" value="ECO:0007669"/>
    <property type="project" value="InterPro"/>
</dbReference>
<dbReference type="Gene3D" id="1.20.920.20">
    <property type="match status" value="1"/>
</dbReference>
<dbReference type="FunFam" id="3.40.50.300:FF:002141">
    <property type="entry name" value="Dynein heavy chain"/>
    <property type="match status" value="1"/>
</dbReference>
<dbReference type="FunFam" id="1.10.8.720:FF:000001">
    <property type="entry name" value="dynein heavy chain 7, axonemal"/>
    <property type="match status" value="1"/>
</dbReference>
<dbReference type="FunFam" id="3.20.180.20:FF:000001">
    <property type="entry name" value="Dynein axonemal heavy chain 5"/>
    <property type="match status" value="1"/>
</dbReference>
<feature type="region of interest" description="Disordered" evidence="15">
    <location>
        <begin position="320"/>
        <end position="340"/>
    </location>
</feature>
<keyword evidence="12" id="KW-0206">Cytoskeleton</keyword>
<dbReference type="Pfam" id="PF03028">
    <property type="entry name" value="Dynein_heavy"/>
    <property type="match status" value="1"/>
</dbReference>
<comment type="subcellular location">
    <subcellularLocation>
        <location evidence="1">Cytoplasm</location>
        <location evidence="1">Cytoskeleton</location>
        <location evidence="1">Cilium axoneme</location>
    </subcellularLocation>
</comment>
<dbReference type="InterPro" id="IPR043157">
    <property type="entry name" value="Dynein_AAA1S"/>
</dbReference>
<reference evidence="17 18" key="1">
    <citation type="submission" date="2016-11" db="EMBL/GenBank/DDBJ databases">
        <title>The macronuclear genome of Stentor coeruleus: a giant cell with tiny introns.</title>
        <authorList>
            <person name="Slabodnick M."/>
            <person name="Ruby J.G."/>
            <person name="Reiff S.B."/>
            <person name="Swart E.C."/>
            <person name="Gosai S."/>
            <person name="Prabakaran S."/>
            <person name="Witkowska E."/>
            <person name="Larue G.E."/>
            <person name="Fisher S."/>
            <person name="Freeman R.M."/>
            <person name="Gunawardena J."/>
            <person name="Chu W."/>
            <person name="Stover N.A."/>
            <person name="Gregory B.D."/>
            <person name="Nowacki M."/>
            <person name="Derisi J."/>
            <person name="Roy S.W."/>
            <person name="Marshall W.F."/>
            <person name="Sood P."/>
        </authorList>
    </citation>
    <scope>NUCLEOTIDE SEQUENCE [LARGE SCALE GENOMIC DNA]</scope>
    <source>
        <strain evidence="17">WM001</strain>
    </source>
</reference>
<evidence type="ECO:0000256" key="2">
    <source>
        <dbReference type="ARBA" id="ARBA00008887"/>
    </source>
</evidence>
<dbReference type="GO" id="GO:0007018">
    <property type="term" value="P:microtubule-based movement"/>
    <property type="evidence" value="ECO:0007669"/>
    <property type="project" value="InterPro"/>
</dbReference>
<sequence length="4007" mass="465727">MSQDLRRQLAQRLDAKRKQNIEKEQQSMIAGLSKSKSQALVLNASFHQSASSTSFAKPRKLKPITPFLKSSQGFAPQVKIPETEEMSMIKGAQKMKLLPPISNSKIRKTHYHGDEKLIEEKQKIEQQTPYEFIQVIKNDPELMEDFWYCNRIGDAYDFQLVPFSKKNEEYLTISSRGITHFTSGGASFLSLEEWEREYKLYQRLKEISFFKQYKKWKNFSLWKNLRRIKMMDERAKFLESELFILDDKLRDPILNVREKVWEMFRYDFFDIGCDRVRTVEEFSLDQEQKRTQGAQDLENLELRIKNDVASSCKNSLEAFRKSNKSTSKEETKKTQEDENEPFLVGDVNNKQMPYTQDAIIRTHYKRLTKFIRLCDYHVIDAKINLSRILHSRMKYTVTFDYTVRDKKTLIRRQNQPIFVVKCFFQNRVLYFEPNNEHIKKAIYDATIRGLTILLNNYMLVNAPEFASYHGGDYEDRQADEEFDLLQMIVNDDDIKKDHRIMKDCIDISFSKVIEKAHMITPYLEIYYRNLNMNVEDLANAEVEEIKKVIEEYKKQEEDFNALKEIQDIGMFQLNIENLKKTILPSPTLCMKKIENFLPEVAFECSASLITVLHEANKNLKGYPRKVEDYVHFLKHIKDIECNLQDLTNQVNDLKDLMLLLDIYSIKIEDHVRRKYNETLIALDTLRKKMQSFYERAENDKIRFTRELRFKIVNVDKRAMELKEKLKDERIACKDSSSKEMLELLENIGEKVNMLIVDTKAFNNYQQELEIEPKDFVLVYQVQKDFQRKYDMWKALHEWQHKVLNWNDTAFSVIDVEKISKEVDMYYRIAKKSIVLEEQGNYVPQMLKSKVEMLKDTMPVVVDLRCKSLKDRHWKDIRKELKIEVNINDPKFTLKNLLDLKVNNVKDRIAEISLKARKEEEIEKRLDEVENSWKEVYLDVKYEKSEDYYILQSVDDIISKLEDTQVTLTTLLTNRFLGPLFDRVDTCSKKFKLFSTTFDEWLLCQKQWAELSKIFRSGDIAKKLKDKNKKFQQIDSQFREKMKLTSLQNHALTSCTKDGLLKMLQDWNRSLEKLQKTLEDYLDKQRTQFARFFFLSNDELLIILSNSQSGRLIQPHLKNMFEGIHELEFDEEKSDSILAIVSVEKEKIDIAKGTKAKGNIEDWLRNLEQAMHSALKHKMVEANSSSSDISRKELVMNFPSQIVLAICMIMWVNSTEEALSNKDLILENLGDLFEQSNNYLDDLTHLIKEKLDMHIRRRIVSLITQDVHNRDIIEWIKDEEVNSVVDFKWQQQLRYYWNTSGDNCVIKQINASFSYGYEFLGATSRLVITGLTDRCWMTITGALKLNLGASPSGPSGTGKTESIKDLAKAMGRYCVVFNCSEQITYMMMEKLFMGLCYTGSWTCLDEFNRIDIEVLSVIAQQIRVIKHAKDEEKQEFFFEDKKTQLNSTMGVFITMNPSYIGRTELPDNLKVLFRPISMMVPDYSLIAEVILYAEGFSNAKELSLKMTKLYKLSSDQLSQQDHYDFGMRAMKTVLNTAGMLKRKDPIMKEDNILIKAMKDSNIPKLLKEDLILFNAIIKDLFPSAKIQNPDYGELEASLRDCILQEKLKVIDNFTQKIIQLYETMEVRFGIMIVGPATAGKSTCYKILAKSLTELRAKHSKNPSFQKVLYKVINPKAITMGELYGEYNEITQDWKDGLASMIIREFSLKEDTTKRWVIFDGPVDSLWIENMNTVLDDNMMLCLANQERIKLKPEMRLLFEVGDLNNASPSTVSRCGMVYMNMDSLGWKPIFEVCLQKCISDWSEKNADYFIQLVNNYLPKALIILRRSLYEPIPTTNNSVVMSFCSLFKAITLPEVCPRLNDNFDYFKKYIDKVVVFCLTWGIGGALDYNSQIRYDQSLSSELGIDLPRGSLYDSFVSPFKIGGEYKPWDSIKSDFKFNHEANYFQLLVPTVDTVRIEHLLKYSISVQKPIFITGNTGVGKSVIIYNSLMNLREPSRINPVFLAFSAQTTSQQTQVSIVSKLNPIKKDILGGHGTNKIALMIDDVNMPTAEKSLAQPPIELLRHYCDQGVIYDKDKKFPIRIIDTTLICSAAPPGGGRSILSQRFTRHFHIIAIPDTSEDSMILIFKTILDGFFACGFKQEIQNMSASVVIATISVYQILKSELLPTPSKSHYLFNLRDLSKVFQGMLMTKPLNILNFDSLIKLWIHETMRVFYDRLADNKDKDWLLEVILKQVLQYFKVSITKEEILEGFSIMFVDFIRGDQDMEDREYLEVKDQNLMIKRVYEFLEEYNLKSPKTMELVFFSDAIQHLSRICRILRQQRGNCMLVGVGGCGKQSLARLAAFISHCEFYQVQVSKDYKHPMFRDDIKKLYMSTGGLNPKSNLFLMTDSQIINESFLEDISNVLNSGEIPNMFSKDEIDMIEADLRPIAEKEKINENFFNYFIQRVRSNLHIILCMSPIGDALRIRMRMFPSLVNCCTIDWVEPWPSDALLSVSKNKLLDLPLNTMTKPEAFKIRDLIGSLCVYVHESVIEVSEEFYQVLNRKVYTSPKNYLDMIFCFYKILKEKQDSLNKAKNRYKMGVEQLVQTKKEVAEMEKVLLNLGPVLEKKKKESEELAKTVEIDTIKANKVKEIVEEEEREVNIKAQEIRILQEDAENDLREAMPILDGAIRALQNIDRKQIVEIRTFTAPPELVVYTLEAIAILMEVPTSMESIKKLLQNNFLENLLNFPRDNIKPVTLRKLRNKITANANFTPEKVEVQNVASKSLCQWIYAIENYAKISKEVEPKKKRLDEMNKALSEAMANLKRTHNRLEAELETVKNLETRLKEVIEETNRLDYEIHTTNLRLSRASVLTEGLKDEHIRWQQALEKLSEQITHILGNTFIASASVNYYGPFTGIYRSKLINMWITKSNELGIQVSPSYELQEILSDPIQIREWNINSLPNDSISINNAIIITRSERWPLMIDPQEQGNKWIKKMEEENGVKVVKQGDKDFSRNLELCIKEGYPLVIEDIGETLIPFLDPVLNKSLSEQSPGRYTLHMGDMDIEYDTKFKLYMTSKLSNPHYLPEVSIKVNLINFTVTIEGLEEQLLADIVRKEEPKIESEQNKLIKEISDGQKEILAIEQSILTSLSNNNENILDDAKLIAKLDHSKKQSDAINIRIIASEKTKEDNELAREKYKVVARIGSVLYFVIADMSSIDPMYQFSLNYFSKLFNIILTITPQAKTLIERIELLEKSVIEIVYSNICRGLFNSHKLIFSFLISIQLLKDKNLINDFEWRYLLRGPTPTAFKKSPNPSPIKFSDKTWNSIIFLTNTCKVFINPPLSDEICKNLHSWEGFVTSKEPHLYKLPCPYDEISHFHKLMLVKAFREEKLIYAITDFIYQTLGEKFIKSPPVSMEDLYLETTKRTPIIFILSYGADPMSMVQRLALEKKFSDRIEAVSLGKGQEEKAKKTIERGYREGKWVILQNCHLAKSWMPELDKFIENFEDPKNNMHEDFRLFLTSMPCNYFPIPVLQNGIKMTIEQAKGIQSNLQRSLSMLTEDKIDHSLNSDNWKKLLFSLCMFHAVVQERRKFGPLGWNICYEFNESDLEISMKTIENFVLEQDNVPWEAIRFVIGEINYGGRVVDDLDKRCLNSILNCFLTQEVLGLRYHFLDSPAYYIPENLTLSHLKNYVNTLPLVDCHDIFGMHENSNIAYEKRESLFILSSILSIQPKEKGITALGKTSDQIVDELASKFLEDLPLTLMKSEEKIPIFTEDRDGLMDAMATFLSQEMERYNKLINEVKSTLEDIKKAIKGLVLMTDDLDKMYTSLNENRVPDIWHKVSYPSLKPLSSWLNDLRERVKFLREWLTVGKPKAYWLNSFFFPQGFLTAVLQAFSREHLIPIDTLCFYYEFQSTSNYIEIEEKPDEGVLVYGLYMEGCRWDYEVMQIEDSRPGEIYTCSPLILFVPSEKGSNEPEPEDYYSMPVYKTSERAGIVSTSGQTSNFVVSIDVPTNKKPSMWVMRGAAFLCQLSD</sequence>
<evidence type="ECO:0000259" key="16">
    <source>
        <dbReference type="SMART" id="SM00382"/>
    </source>
</evidence>
<keyword evidence="6" id="KW-0547">Nucleotide-binding</keyword>
<dbReference type="Gene3D" id="6.10.140.1060">
    <property type="match status" value="1"/>
</dbReference>
<organism evidence="17 18">
    <name type="scientific">Stentor coeruleus</name>
    <dbReference type="NCBI Taxonomy" id="5963"/>
    <lineage>
        <taxon>Eukaryota</taxon>
        <taxon>Sar</taxon>
        <taxon>Alveolata</taxon>
        <taxon>Ciliophora</taxon>
        <taxon>Postciliodesmatophora</taxon>
        <taxon>Heterotrichea</taxon>
        <taxon>Heterotrichida</taxon>
        <taxon>Stentoridae</taxon>
        <taxon>Stentor</taxon>
    </lineage>
</organism>
<feature type="coiled-coil region" evidence="14">
    <location>
        <begin position="2623"/>
        <end position="2650"/>
    </location>
</feature>
<dbReference type="PANTHER" id="PTHR22878">
    <property type="entry name" value="DYNEIN HEAVY CHAIN 6, AXONEMAL-LIKE-RELATED"/>
    <property type="match status" value="1"/>
</dbReference>
<gene>
    <name evidence="17" type="ORF">SteCoe_17784</name>
</gene>
<keyword evidence="8" id="KW-0243">Dynein</keyword>
<keyword evidence="11" id="KW-0505">Motor protein</keyword>
<accession>A0A1R2BYH2</accession>
<keyword evidence="18" id="KW-1185">Reference proteome</keyword>
<dbReference type="FunFam" id="1.20.920.30:FF:000009">
    <property type="entry name" value="Dynein heavy chain 9"/>
    <property type="match status" value="1"/>
</dbReference>
<evidence type="ECO:0000256" key="13">
    <source>
        <dbReference type="ARBA" id="ARBA00023273"/>
    </source>
</evidence>
<dbReference type="InterPro" id="IPR024317">
    <property type="entry name" value="Dynein_heavy_chain_D4_dom"/>
</dbReference>
<dbReference type="Pfam" id="PF18199">
    <property type="entry name" value="Dynein_C"/>
    <property type="match status" value="1"/>
</dbReference>
<dbReference type="Gene3D" id="3.40.50.300">
    <property type="entry name" value="P-loop containing nucleotide triphosphate hydrolases"/>
    <property type="match status" value="5"/>
</dbReference>
<keyword evidence="13" id="KW-0966">Cell projection</keyword>